<dbReference type="EMBL" id="CP002573">
    <property type="protein sequence ID" value="AEK57677.1"/>
    <property type="molecule type" value="Genomic_DNA"/>
</dbReference>
<dbReference type="RefSeq" id="WP_014002574.1">
    <property type="nucleotide sequence ID" value="NC_015850.1"/>
</dbReference>
<organism evidence="1 2">
    <name type="scientific">Acidithiobacillus caldus (strain SM-1)</name>
    <dbReference type="NCBI Taxonomy" id="990288"/>
    <lineage>
        <taxon>Bacteria</taxon>
        <taxon>Pseudomonadati</taxon>
        <taxon>Pseudomonadota</taxon>
        <taxon>Acidithiobacillia</taxon>
        <taxon>Acidithiobacillales</taxon>
        <taxon>Acidithiobacillaceae</taxon>
        <taxon>Acidithiobacillus</taxon>
    </lineage>
</organism>
<dbReference type="HOGENOM" id="CLU_2204330_0_0_6"/>
<dbReference type="KEGG" id="acu:Atc_1028"/>
<evidence type="ECO:0000313" key="1">
    <source>
        <dbReference type="EMBL" id="AEK57677.1"/>
    </source>
</evidence>
<dbReference type="STRING" id="990288.Atc_1028"/>
<sequence>MSWFEQNKHKTPEQIAAETGHALHNDLSQPEKYQEIIGIAETQGIGRDIMLSIAQQAMAAQYGDDINNAMARLDFVMQAVGQVRPDLEAEMRGNTIRAVRCILHAVG</sequence>
<name>F9ZL91_ACICS</name>
<evidence type="ECO:0000313" key="2">
    <source>
        <dbReference type="Proteomes" id="UP000006135"/>
    </source>
</evidence>
<accession>F9ZL91</accession>
<protein>
    <submittedName>
        <fullName evidence="1">Uncharacterized protein</fullName>
    </submittedName>
</protein>
<keyword evidence="2" id="KW-1185">Reference proteome</keyword>
<gene>
    <name evidence="1" type="ordered locus">Atc_1028</name>
</gene>
<proteinExistence type="predicted"/>
<dbReference type="GeneID" id="92931039"/>
<dbReference type="Proteomes" id="UP000006135">
    <property type="component" value="Chromosome"/>
</dbReference>
<reference evidence="1 2" key="1">
    <citation type="journal article" date="2011" name="J. Genet. Genomics">
        <title>Unraveling the Acidithiobacillus caldus complete genome and its central metabolisms for carbon assimilation.</title>
        <authorList>
            <person name="You X.Y."/>
            <person name="Guo X."/>
            <person name="Zheng H.J."/>
            <person name="Zhang M.J."/>
            <person name="Liu L.J."/>
            <person name="Zhu Y.Q."/>
            <person name="Zhu B."/>
            <person name="Wang S.Y."/>
            <person name="Zhao G.P."/>
            <person name="Poetsch A."/>
            <person name="Jiang C.Y."/>
            <person name="Liu S.J."/>
        </authorList>
    </citation>
    <scope>NUCLEOTIDE SEQUENCE [LARGE SCALE GENOMIC DNA]</scope>
    <source>
        <strain evidence="1 2">SM-1</strain>
    </source>
</reference>
<dbReference type="AlphaFoldDB" id="F9ZL91"/>